<dbReference type="InterPro" id="IPR052155">
    <property type="entry name" value="Biofilm_reg_signaling"/>
</dbReference>
<dbReference type="SUPFAM" id="SSF55073">
    <property type="entry name" value="Nucleotide cyclase"/>
    <property type="match status" value="1"/>
</dbReference>
<dbReference type="InterPro" id="IPR035919">
    <property type="entry name" value="EAL_sf"/>
</dbReference>
<dbReference type="PROSITE" id="PS50887">
    <property type="entry name" value="GGDEF"/>
    <property type="match status" value="1"/>
</dbReference>
<dbReference type="SUPFAM" id="SSF141868">
    <property type="entry name" value="EAL domain-like"/>
    <property type="match status" value="1"/>
</dbReference>
<dbReference type="FunFam" id="3.30.70.270:FF:000001">
    <property type="entry name" value="Diguanylate cyclase domain protein"/>
    <property type="match status" value="1"/>
</dbReference>
<dbReference type="NCBIfam" id="TIGR00229">
    <property type="entry name" value="sensory_box"/>
    <property type="match status" value="1"/>
</dbReference>
<feature type="domain" description="PAC" evidence="1">
    <location>
        <begin position="3"/>
        <end position="53"/>
    </location>
</feature>
<dbReference type="KEGG" id="cmic:caldi_19520"/>
<dbReference type="InterPro" id="IPR043128">
    <property type="entry name" value="Rev_trsase/Diguanyl_cyclase"/>
</dbReference>
<dbReference type="InterPro" id="IPR029787">
    <property type="entry name" value="Nucleotide_cyclase"/>
</dbReference>
<dbReference type="SMART" id="SM00086">
    <property type="entry name" value="PAC"/>
    <property type="match status" value="1"/>
</dbReference>
<dbReference type="InterPro" id="IPR000160">
    <property type="entry name" value="GGDEF_dom"/>
</dbReference>
<evidence type="ECO:0000259" key="3">
    <source>
        <dbReference type="PROSITE" id="PS50887"/>
    </source>
</evidence>
<dbReference type="PROSITE" id="PS50883">
    <property type="entry name" value="EAL"/>
    <property type="match status" value="1"/>
</dbReference>
<dbReference type="CDD" id="cd01949">
    <property type="entry name" value="GGDEF"/>
    <property type="match status" value="1"/>
</dbReference>
<dbReference type="PANTHER" id="PTHR44757">
    <property type="entry name" value="DIGUANYLATE CYCLASE DGCP"/>
    <property type="match status" value="1"/>
</dbReference>
<dbReference type="SUPFAM" id="SSF55785">
    <property type="entry name" value="PYP-like sensor domain (PAS domain)"/>
    <property type="match status" value="1"/>
</dbReference>
<organism evidence="4 5">
    <name type="scientific">Caldinitratiruptor microaerophilus</name>
    <dbReference type="NCBI Taxonomy" id="671077"/>
    <lineage>
        <taxon>Bacteria</taxon>
        <taxon>Bacillati</taxon>
        <taxon>Bacillota</taxon>
        <taxon>Clostridia</taxon>
        <taxon>Eubacteriales</taxon>
        <taxon>Symbiobacteriaceae</taxon>
        <taxon>Caldinitratiruptor</taxon>
    </lineage>
</organism>
<sequence>MSERGEITGRRKNGEEFPAEASISKVHLSQGIIFTVILRDITDRKRTEEQLAYLASRDPLTGLFNRRRFLEELDWQLAQARRYGVHGALLFVDLDGFKYVNDSLGHPAGDALLKNVAALLQRRLREADTIGRLGGDEFAILLPQTDAGQAEVVAQDLVETLRAQVMVVSGHPVRVTASIGIAVFPQHGTTAEELLARADTAMYEAKESGRNGVCMYNIEKMKGKSLAESKLAWEQRIRWALENDRFVVHLQPILDLRTGEIARYELLLRLPDDTGNLILPDSFLGVAERFGLIQAVDRWVVRRAIHLIAEGSKAGQTLRLEANISGTVLGDREFLTFVQRELDAAGIDPSQLTLEITETAAIRDVDQAGRFIRTLRSLGCRFALDDFGVGFSSIYALKYLPVDSLKIDGDFVRSLSYDPVSRHLVEAVVDVARRLGKETIAEFVEDDQTLQLLRECGVDYAQGYLIGKPVTVDQVMNAR</sequence>
<dbReference type="Gene3D" id="3.30.450.20">
    <property type="entry name" value="PAS domain"/>
    <property type="match status" value="1"/>
</dbReference>
<dbReference type="Gene3D" id="3.20.20.450">
    <property type="entry name" value="EAL domain"/>
    <property type="match status" value="1"/>
</dbReference>
<dbReference type="EMBL" id="AP025628">
    <property type="protein sequence ID" value="BDG60862.1"/>
    <property type="molecule type" value="Genomic_DNA"/>
</dbReference>
<reference evidence="4" key="1">
    <citation type="submission" date="2022-03" db="EMBL/GenBank/DDBJ databases">
        <title>Complete genome sequence of Caldinitratiruptor microaerophilus.</title>
        <authorList>
            <person name="Mukaiyama R."/>
            <person name="Nishiyama T."/>
            <person name="Ueda K."/>
        </authorList>
    </citation>
    <scope>NUCLEOTIDE SEQUENCE</scope>
    <source>
        <strain evidence="4">JCM 16183</strain>
    </source>
</reference>
<dbReference type="Proteomes" id="UP001163687">
    <property type="component" value="Chromosome"/>
</dbReference>
<protein>
    <recommendedName>
        <fullName evidence="6">EAL domain-containing protein</fullName>
    </recommendedName>
</protein>
<dbReference type="AlphaFoldDB" id="A0AA35CKL8"/>
<evidence type="ECO:0000313" key="4">
    <source>
        <dbReference type="EMBL" id="BDG60862.1"/>
    </source>
</evidence>
<proteinExistence type="predicted"/>
<dbReference type="Pfam" id="PF00990">
    <property type="entry name" value="GGDEF"/>
    <property type="match status" value="1"/>
</dbReference>
<dbReference type="PANTHER" id="PTHR44757:SF4">
    <property type="entry name" value="DIGUANYLATE CYCLASE DGCE-RELATED"/>
    <property type="match status" value="1"/>
</dbReference>
<dbReference type="NCBIfam" id="TIGR00254">
    <property type="entry name" value="GGDEF"/>
    <property type="match status" value="1"/>
</dbReference>
<accession>A0AA35CKL8</accession>
<name>A0AA35CKL8_9FIRM</name>
<dbReference type="SMART" id="SM00267">
    <property type="entry name" value="GGDEF"/>
    <property type="match status" value="1"/>
</dbReference>
<evidence type="ECO:0008006" key="6">
    <source>
        <dbReference type="Google" id="ProtNLM"/>
    </source>
</evidence>
<dbReference type="CDD" id="cd01948">
    <property type="entry name" value="EAL"/>
    <property type="match status" value="1"/>
</dbReference>
<dbReference type="InterPro" id="IPR001633">
    <property type="entry name" value="EAL_dom"/>
</dbReference>
<evidence type="ECO:0000259" key="1">
    <source>
        <dbReference type="PROSITE" id="PS50113"/>
    </source>
</evidence>
<feature type="domain" description="EAL" evidence="2">
    <location>
        <begin position="230"/>
        <end position="479"/>
    </location>
</feature>
<gene>
    <name evidence="4" type="ORF">caldi_19520</name>
</gene>
<dbReference type="InterPro" id="IPR035965">
    <property type="entry name" value="PAS-like_dom_sf"/>
</dbReference>
<dbReference type="InterPro" id="IPR001610">
    <property type="entry name" value="PAC"/>
</dbReference>
<dbReference type="PROSITE" id="PS50113">
    <property type="entry name" value="PAC"/>
    <property type="match status" value="1"/>
</dbReference>
<dbReference type="InterPro" id="IPR000014">
    <property type="entry name" value="PAS"/>
</dbReference>
<evidence type="ECO:0000259" key="2">
    <source>
        <dbReference type="PROSITE" id="PS50883"/>
    </source>
</evidence>
<dbReference type="SMART" id="SM00052">
    <property type="entry name" value="EAL"/>
    <property type="match status" value="1"/>
</dbReference>
<evidence type="ECO:0000313" key="5">
    <source>
        <dbReference type="Proteomes" id="UP001163687"/>
    </source>
</evidence>
<feature type="domain" description="GGDEF" evidence="3">
    <location>
        <begin position="85"/>
        <end position="218"/>
    </location>
</feature>
<dbReference type="Pfam" id="PF13426">
    <property type="entry name" value="PAS_9"/>
    <property type="match status" value="1"/>
</dbReference>
<dbReference type="InterPro" id="IPR000700">
    <property type="entry name" value="PAS-assoc_C"/>
</dbReference>
<keyword evidence="5" id="KW-1185">Reference proteome</keyword>
<dbReference type="Gene3D" id="3.30.70.270">
    <property type="match status" value="1"/>
</dbReference>
<dbReference type="Pfam" id="PF00563">
    <property type="entry name" value="EAL"/>
    <property type="match status" value="1"/>
</dbReference>